<comment type="similarity">
    <text evidence="3">Belongs to the aldehyde dehydrogenase family.</text>
</comment>
<dbReference type="PANTHER" id="PTHR11699">
    <property type="entry name" value="ALDEHYDE DEHYDROGENASE-RELATED"/>
    <property type="match status" value="1"/>
</dbReference>
<feature type="active site" evidence="2">
    <location>
        <position position="246"/>
    </location>
</feature>
<organism evidence="5 6">
    <name type="scientific">Streptomyces bottropensis</name>
    <dbReference type="NCBI Taxonomy" id="42235"/>
    <lineage>
        <taxon>Bacteria</taxon>
        <taxon>Bacillati</taxon>
        <taxon>Actinomycetota</taxon>
        <taxon>Actinomycetes</taxon>
        <taxon>Kitasatosporales</taxon>
        <taxon>Streptomycetaceae</taxon>
        <taxon>Streptomyces</taxon>
    </lineage>
</organism>
<dbReference type="InterPro" id="IPR016162">
    <property type="entry name" value="Ald_DH_N"/>
</dbReference>
<dbReference type="CDD" id="cd07106">
    <property type="entry name" value="ALDH_AldA-AAD23400"/>
    <property type="match status" value="1"/>
</dbReference>
<evidence type="ECO:0000313" key="6">
    <source>
        <dbReference type="Proteomes" id="UP001310290"/>
    </source>
</evidence>
<evidence type="ECO:0000256" key="3">
    <source>
        <dbReference type="RuleBase" id="RU003345"/>
    </source>
</evidence>
<dbReference type="EMBL" id="JARULZ010000002">
    <property type="protein sequence ID" value="MEH0638914.1"/>
    <property type="molecule type" value="Genomic_DNA"/>
</dbReference>
<dbReference type="Proteomes" id="UP001310290">
    <property type="component" value="Unassembled WGS sequence"/>
</dbReference>
<dbReference type="InterPro" id="IPR016161">
    <property type="entry name" value="Ald_DH/histidinol_DH"/>
</dbReference>
<dbReference type="InterPro" id="IPR016160">
    <property type="entry name" value="Ald_DH_CS_CYS"/>
</dbReference>
<dbReference type="InterPro" id="IPR029510">
    <property type="entry name" value="Ald_DH_CS_GLU"/>
</dbReference>
<accession>A0ABU8B047</accession>
<evidence type="ECO:0000313" key="5">
    <source>
        <dbReference type="EMBL" id="MEH0638914.1"/>
    </source>
</evidence>
<keyword evidence="1 3" id="KW-0560">Oxidoreductase</keyword>
<evidence type="ECO:0000256" key="2">
    <source>
        <dbReference type="PROSITE-ProRule" id="PRU10007"/>
    </source>
</evidence>
<dbReference type="RefSeq" id="WP_334661532.1">
    <property type="nucleotide sequence ID" value="NZ_JARULZ010000002.1"/>
</dbReference>
<comment type="caution">
    <text evidence="5">The sequence shown here is derived from an EMBL/GenBank/DDBJ whole genome shotgun (WGS) entry which is preliminary data.</text>
</comment>
<reference evidence="5" key="1">
    <citation type="submission" date="2023-04" db="EMBL/GenBank/DDBJ databases">
        <title>Genomic diversity of scab-causing Streptomyces spp. in the province of Quebec, Canada.</title>
        <authorList>
            <person name="Biessy A."/>
            <person name="Cadieux M."/>
            <person name="Ciotola M."/>
            <person name="Filion M."/>
        </authorList>
    </citation>
    <scope>NUCLEOTIDE SEQUENCE</scope>
    <source>
        <strain evidence="5">B21-115</strain>
    </source>
</reference>
<sequence length="474" mass="50699">MTRTEPTHRMLIDGRLVGADGDLLDVLNPATEQIAGRVPDATDAQLSAAVEAAERAFVSWSVSPVEERRAVLRAAAAVVGEHTEELAALLTAEQGKPLADARSELMAFVAWFDGHAAMDYPADEVTETETHRVRVRHVPLGVVAGIVPWNFPVGQISWKIAPALLTGNTIVAKPSPYTPLTTLRIGELLADVVPAGVLNVISGGDSLGPRLSEHPGIRKIALTGSTATGRKVMASAARSLTRVTLELGGNDAAIVLPDVDVDEVAPRVFWTCFGNSGQICIAAKRVYVHEDVYDAFAERFAQIARSVKVGNGLEEGVQLGPIQNRAQYEKVVGLIKKTVDSGAKLLVEGSIPDGPGYFVHPTVVDNPADDSAIVTQEPFGPVVPLLRFRDVDEVVRRANDSEYGLGGTVWSRDLAAAEELAARIETGTVWINQEQLLSPMQQFSGHKASGFGTENGVEGALEYTNTQVLSVRKE</sequence>
<feature type="domain" description="Aldehyde dehydrogenase" evidence="4">
    <location>
        <begin position="23"/>
        <end position="468"/>
    </location>
</feature>
<dbReference type="Gene3D" id="3.40.605.10">
    <property type="entry name" value="Aldehyde Dehydrogenase, Chain A, domain 1"/>
    <property type="match status" value="1"/>
</dbReference>
<protein>
    <submittedName>
        <fullName evidence="5">Aldehyde dehydrogenase family protein</fullName>
    </submittedName>
</protein>
<evidence type="ECO:0000256" key="1">
    <source>
        <dbReference type="ARBA" id="ARBA00023002"/>
    </source>
</evidence>
<keyword evidence="6" id="KW-1185">Reference proteome</keyword>
<proteinExistence type="inferred from homology"/>
<dbReference type="Gene3D" id="3.40.309.10">
    <property type="entry name" value="Aldehyde Dehydrogenase, Chain A, domain 2"/>
    <property type="match status" value="1"/>
</dbReference>
<dbReference type="InterPro" id="IPR015590">
    <property type="entry name" value="Aldehyde_DH_dom"/>
</dbReference>
<dbReference type="InterPro" id="IPR044086">
    <property type="entry name" value="LUC3-like"/>
</dbReference>
<dbReference type="SUPFAM" id="SSF53720">
    <property type="entry name" value="ALDH-like"/>
    <property type="match status" value="1"/>
</dbReference>
<gene>
    <name evidence="5" type="ORF">QBA35_37755</name>
</gene>
<dbReference type="InterPro" id="IPR016163">
    <property type="entry name" value="Ald_DH_C"/>
</dbReference>
<dbReference type="Pfam" id="PF00171">
    <property type="entry name" value="Aldedh"/>
    <property type="match status" value="1"/>
</dbReference>
<name>A0ABU8B047_9ACTN</name>
<dbReference type="PROSITE" id="PS00070">
    <property type="entry name" value="ALDEHYDE_DEHYDR_CYS"/>
    <property type="match status" value="1"/>
</dbReference>
<evidence type="ECO:0000259" key="4">
    <source>
        <dbReference type="Pfam" id="PF00171"/>
    </source>
</evidence>
<dbReference type="PROSITE" id="PS00687">
    <property type="entry name" value="ALDEHYDE_DEHYDR_GLU"/>
    <property type="match status" value="1"/>
</dbReference>